<dbReference type="InterPro" id="IPR007110">
    <property type="entry name" value="Ig-like_dom"/>
</dbReference>
<evidence type="ECO:0000256" key="19">
    <source>
        <dbReference type="ARBA" id="ARBA00037389"/>
    </source>
</evidence>
<dbReference type="FunFam" id="3.80.10.10:FF:000016">
    <property type="entry name" value="Leucine-rich repeat and fibronectin type III domain-containing protein 1"/>
    <property type="match status" value="1"/>
</dbReference>
<comment type="subunit">
    <text evidence="21">Can form heteromeric complexes with LRFN1, LRFN2, LRFN4 and LRFN5. Able to form homomeric complexes across cell junctions, between adjacent cells. Does not interact with DLG4.</text>
</comment>
<evidence type="ECO:0000259" key="26">
    <source>
        <dbReference type="PROSITE" id="PS50853"/>
    </source>
</evidence>
<organism evidence="27 28">
    <name type="scientific">Athene cunicularia</name>
    <name type="common">Burrowing owl</name>
    <name type="synonym">Speotyto cunicularia</name>
    <dbReference type="NCBI Taxonomy" id="194338"/>
    <lineage>
        <taxon>Eukaryota</taxon>
        <taxon>Metazoa</taxon>
        <taxon>Chordata</taxon>
        <taxon>Craniata</taxon>
        <taxon>Vertebrata</taxon>
        <taxon>Euteleostomi</taxon>
        <taxon>Archelosauria</taxon>
        <taxon>Archosauria</taxon>
        <taxon>Dinosauria</taxon>
        <taxon>Saurischia</taxon>
        <taxon>Theropoda</taxon>
        <taxon>Coelurosauria</taxon>
        <taxon>Aves</taxon>
        <taxon>Neognathae</taxon>
        <taxon>Neoaves</taxon>
        <taxon>Telluraves</taxon>
        <taxon>Strigiformes</taxon>
        <taxon>Strigidae</taxon>
        <taxon>Athene</taxon>
    </lineage>
</organism>
<keyword evidence="14" id="KW-0628">Postsynaptic cell membrane</keyword>
<protein>
    <recommendedName>
        <fullName evidence="22">Leucine-rich repeat and fibronectin type-III domain-containing protein 3</fullName>
    </recommendedName>
    <alternativeName>
        <fullName evidence="23">Synaptic adhesion-like molecule 4</fullName>
    </alternativeName>
</protein>
<reference evidence="27" key="2">
    <citation type="submission" date="2025-09" db="UniProtKB">
        <authorList>
            <consortium name="Ensembl"/>
        </authorList>
    </citation>
    <scope>IDENTIFICATION</scope>
</reference>
<keyword evidence="9 24" id="KW-1133">Transmembrane helix</keyword>
<keyword evidence="15" id="KW-0966">Cell projection</keyword>
<dbReference type="InterPro" id="IPR001611">
    <property type="entry name" value="Leu-rich_rpt"/>
</dbReference>
<reference evidence="27" key="1">
    <citation type="submission" date="2025-08" db="UniProtKB">
        <authorList>
            <consortium name="Ensembl"/>
        </authorList>
    </citation>
    <scope>IDENTIFICATION</scope>
</reference>
<dbReference type="InterPro" id="IPR003961">
    <property type="entry name" value="FN3_dom"/>
</dbReference>
<feature type="transmembrane region" description="Helical" evidence="24">
    <location>
        <begin position="721"/>
        <end position="738"/>
    </location>
</feature>
<keyword evidence="11 24" id="KW-0472">Membrane</keyword>
<comment type="function">
    <text evidence="19">Cell adhesion molecule that mediates homophilic cell-cell adhesion in a Ca(2+)-independent manner. Promotes neurite outgrowth in hippocampal neurons.</text>
</comment>
<dbReference type="Pfam" id="PF00560">
    <property type="entry name" value="LRR_1"/>
    <property type="match status" value="1"/>
</dbReference>
<evidence type="ECO:0000256" key="16">
    <source>
        <dbReference type="ARBA" id="ARBA00023319"/>
    </source>
</evidence>
<sequence>DAPGALGCRHTSALLVGAGCARRGLEPGRCMCQNLSPSFTILCTKTGLLFVPPSIDRRTAELRLMDNFITTLRRKDFANMTNLIHLTLSRNTISQIMPYAFFDLKGLHALHLDSNRLTYINEDHFKGLINLRHLILSNNQLNYISPGSLDDFIETIEDLDLSYNNLVNVPWETIAKLSNVNTVSLDHNLIEFVPEGIFSNLHKLARLDMTSNKLKKIPPDPLFSRIPVYAKSKGSPLSSLVLSFGGNPLHCNCELVWLRRLTREDDLETCASPPELMGKYFWSIKEEEFVCEPPMITHRTPKLAVTEGQSVSLKCKAVGDPDPYVRWISPDGKLVSNTSRTVSYENGTLDISVASLGDKGTFTCIASNAAGESTAPVELLVSPYPSLANSTNCDKDAEPGPSDILISAKSSFPNETKAQQEKAVVVAELTSSSALIQWPSQHHLPGMRMYQIQYNSSADDILVYRMIPAGSKSFFLTDLVAGREYDLCVLAVYDDGLTSLTATRVLGCVEFTTQEEYKQCRSLHAQFLGGTMIIIIGGIIVASVLVFIFILLMKYKVYNNHHKNKATKVNNVCSQTNGSQSGSMARSTSKLAERRESLHQECSGSSSKGKTVVDLDLAVRRDGTHRGGRRSKRSKREWLYFKLHYYCLFLRSDGLKKKKYFFNLYTVPAFLTILFQYIKYKCVIYKIFFFFNWFFYSTRLWKRGRQSSGILLGSSWLKRTIIFFLVGCFFLVFLWSPTSS</sequence>
<keyword evidence="5 24" id="KW-0812">Transmembrane</keyword>
<evidence type="ECO:0000256" key="4">
    <source>
        <dbReference type="ARBA" id="ARBA00022614"/>
    </source>
</evidence>
<dbReference type="PROSITE" id="PS51450">
    <property type="entry name" value="LRR"/>
    <property type="match status" value="1"/>
</dbReference>
<keyword evidence="3" id="KW-1003">Cell membrane</keyword>
<dbReference type="GO" id="GO:0045211">
    <property type="term" value="C:postsynaptic membrane"/>
    <property type="evidence" value="ECO:0007669"/>
    <property type="project" value="UniProtKB-SubCell"/>
</dbReference>
<evidence type="ECO:0000256" key="3">
    <source>
        <dbReference type="ARBA" id="ARBA00022475"/>
    </source>
</evidence>
<dbReference type="SMART" id="SM00409">
    <property type="entry name" value="IG"/>
    <property type="match status" value="1"/>
</dbReference>
<evidence type="ECO:0000256" key="11">
    <source>
        <dbReference type="ARBA" id="ARBA00023136"/>
    </source>
</evidence>
<dbReference type="SMART" id="SM00369">
    <property type="entry name" value="LRR_TYP"/>
    <property type="match status" value="5"/>
</dbReference>
<dbReference type="InterPro" id="IPR013783">
    <property type="entry name" value="Ig-like_fold"/>
</dbReference>
<dbReference type="InterPro" id="IPR003599">
    <property type="entry name" value="Ig_sub"/>
</dbReference>
<dbReference type="Gene3D" id="3.80.10.10">
    <property type="entry name" value="Ribonuclease Inhibitor"/>
    <property type="match status" value="2"/>
</dbReference>
<keyword evidence="16" id="KW-0393">Immunoglobulin domain</keyword>
<evidence type="ECO:0000256" key="20">
    <source>
        <dbReference type="ARBA" id="ARBA00038433"/>
    </source>
</evidence>
<dbReference type="InterPro" id="IPR050467">
    <property type="entry name" value="LRFN"/>
</dbReference>
<dbReference type="PANTHER" id="PTHR45842">
    <property type="entry name" value="SYNAPTIC ADHESION-LIKE MOLECULE SALM"/>
    <property type="match status" value="1"/>
</dbReference>
<keyword evidence="8" id="KW-0130">Cell adhesion</keyword>
<dbReference type="GO" id="GO:0007155">
    <property type="term" value="P:cell adhesion"/>
    <property type="evidence" value="ECO:0007669"/>
    <property type="project" value="UniProtKB-KW"/>
</dbReference>
<comment type="subcellular location">
    <subcellularLocation>
        <location evidence="1">Cell membrane</location>
        <topology evidence="1">Single-pass type I membrane protein</topology>
    </subcellularLocation>
    <subcellularLocation>
        <location evidence="2">Cell projection</location>
        <location evidence="2">Dendrite</location>
    </subcellularLocation>
    <subcellularLocation>
        <location evidence="17">Postsynaptic cell membrane</location>
    </subcellularLocation>
    <subcellularLocation>
        <location evidence="18">Presynaptic cell membrane</location>
    </subcellularLocation>
</comment>
<evidence type="ECO:0000256" key="21">
    <source>
        <dbReference type="ARBA" id="ARBA00038550"/>
    </source>
</evidence>
<dbReference type="SMART" id="SM00408">
    <property type="entry name" value="IGc2"/>
    <property type="match status" value="1"/>
</dbReference>
<accession>A0A663NF23</accession>
<comment type="similarity">
    <text evidence="20">Belongs to the LRFN family.</text>
</comment>
<dbReference type="GO" id="GO:0009986">
    <property type="term" value="C:cell surface"/>
    <property type="evidence" value="ECO:0007669"/>
    <property type="project" value="TreeGrafter"/>
</dbReference>
<evidence type="ECO:0000256" key="13">
    <source>
        <dbReference type="ARBA" id="ARBA00023180"/>
    </source>
</evidence>
<evidence type="ECO:0000256" key="10">
    <source>
        <dbReference type="ARBA" id="ARBA00023018"/>
    </source>
</evidence>
<dbReference type="GO" id="GO:0030425">
    <property type="term" value="C:dendrite"/>
    <property type="evidence" value="ECO:0007669"/>
    <property type="project" value="UniProtKB-SubCell"/>
</dbReference>
<dbReference type="CDD" id="cd00063">
    <property type="entry name" value="FN3"/>
    <property type="match status" value="1"/>
</dbReference>
<evidence type="ECO:0000256" key="1">
    <source>
        <dbReference type="ARBA" id="ARBA00004251"/>
    </source>
</evidence>
<dbReference type="OMA" id="EQEYKQC"/>
<evidence type="ECO:0000256" key="9">
    <source>
        <dbReference type="ARBA" id="ARBA00022989"/>
    </source>
</evidence>
<dbReference type="FunFam" id="2.60.40.10:FF:000091">
    <property type="entry name" value="Leucine-rich repeat and fibronectin type III domain-containing protein 1"/>
    <property type="match status" value="1"/>
</dbReference>
<evidence type="ECO:0000256" key="5">
    <source>
        <dbReference type="ARBA" id="ARBA00022692"/>
    </source>
</evidence>
<dbReference type="SUPFAM" id="SSF48726">
    <property type="entry name" value="Immunoglobulin"/>
    <property type="match status" value="1"/>
</dbReference>
<feature type="domain" description="Fibronectin type-III" evidence="26">
    <location>
        <begin position="420"/>
        <end position="516"/>
    </location>
</feature>
<evidence type="ECO:0000256" key="8">
    <source>
        <dbReference type="ARBA" id="ARBA00022889"/>
    </source>
</evidence>
<dbReference type="InterPro" id="IPR003591">
    <property type="entry name" value="Leu-rich_rpt_typical-subtyp"/>
</dbReference>
<dbReference type="InterPro" id="IPR003598">
    <property type="entry name" value="Ig_sub2"/>
</dbReference>
<dbReference type="InterPro" id="IPR036116">
    <property type="entry name" value="FN3_sf"/>
</dbReference>
<keyword evidence="10" id="KW-0770">Synapse</keyword>
<dbReference type="FunFam" id="3.80.10.10:FF:000019">
    <property type="entry name" value="leucine-rich repeat and fibronectin type III domain-containing protein 1"/>
    <property type="match status" value="1"/>
</dbReference>
<dbReference type="Proteomes" id="UP000472269">
    <property type="component" value="Unplaced"/>
</dbReference>
<keyword evidence="4" id="KW-0433">Leucine-rich repeat</keyword>
<evidence type="ECO:0000256" key="22">
    <source>
        <dbReference type="ARBA" id="ARBA00039193"/>
    </source>
</evidence>
<keyword evidence="13" id="KW-0325">Glycoprotein</keyword>
<dbReference type="PANTHER" id="PTHR45842:SF5">
    <property type="entry name" value="LEUCINE-RICH REPEAT AND FIBRONECTIN TYPE-III DOMAIN-CONTAINING PROTEIN 3"/>
    <property type="match status" value="1"/>
</dbReference>
<evidence type="ECO:0000256" key="15">
    <source>
        <dbReference type="ARBA" id="ARBA00023273"/>
    </source>
</evidence>
<keyword evidence="7" id="KW-0677">Repeat</keyword>
<dbReference type="SMART" id="SM00082">
    <property type="entry name" value="LRRCT"/>
    <property type="match status" value="1"/>
</dbReference>
<dbReference type="InterPro" id="IPR013098">
    <property type="entry name" value="Ig_I-set"/>
</dbReference>
<dbReference type="Pfam" id="PF07679">
    <property type="entry name" value="I-set"/>
    <property type="match status" value="1"/>
</dbReference>
<dbReference type="AlphaFoldDB" id="A0A663NF23"/>
<keyword evidence="12" id="KW-1015">Disulfide bond</keyword>
<dbReference type="PROSITE" id="PS50853">
    <property type="entry name" value="FN3"/>
    <property type="match status" value="1"/>
</dbReference>
<keyword evidence="6" id="KW-0732">Signal</keyword>
<dbReference type="SUPFAM" id="SSF52058">
    <property type="entry name" value="L domain-like"/>
    <property type="match status" value="1"/>
</dbReference>
<keyword evidence="28" id="KW-1185">Reference proteome</keyword>
<evidence type="ECO:0000256" key="12">
    <source>
        <dbReference type="ARBA" id="ARBA00023157"/>
    </source>
</evidence>
<evidence type="ECO:0000313" key="28">
    <source>
        <dbReference type="Proteomes" id="UP000472269"/>
    </source>
</evidence>
<dbReference type="FunFam" id="2.60.40.10:FF:000235">
    <property type="entry name" value="Leucine-rich repeat and fibronectin type III domain-containing 2"/>
    <property type="match status" value="1"/>
</dbReference>
<evidence type="ECO:0000256" key="23">
    <source>
        <dbReference type="ARBA" id="ARBA00042496"/>
    </source>
</evidence>
<evidence type="ECO:0000256" key="17">
    <source>
        <dbReference type="ARBA" id="ARBA00034100"/>
    </source>
</evidence>
<evidence type="ECO:0000259" key="25">
    <source>
        <dbReference type="PROSITE" id="PS50835"/>
    </source>
</evidence>
<dbReference type="PROSITE" id="PS50835">
    <property type="entry name" value="IG_LIKE"/>
    <property type="match status" value="1"/>
</dbReference>
<evidence type="ECO:0000256" key="7">
    <source>
        <dbReference type="ARBA" id="ARBA00022737"/>
    </source>
</evidence>
<feature type="transmembrane region" description="Helical" evidence="24">
    <location>
        <begin position="527"/>
        <end position="553"/>
    </location>
</feature>
<name>A0A663NF23_ATHCN</name>
<dbReference type="SUPFAM" id="SSF49265">
    <property type="entry name" value="Fibronectin type III"/>
    <property type="match status" value="1"/>
</dbReference>
<evidence type="ECO:0000256" key="14">
    <source>
        <dbReference type="ARBA" id="ARBA00023257"/>
    </source>
</evidence>
<evidence type="ECO:0000256" key="18">
    <source>
        <dbReference type="ARBA" id="ARBA00034111"/>
    </source>
</evidence>
<dbReference type="InterPro" id="IPR032675">
    <property type="entry name" value="LRR_dom_sf"/>
</dbReference>
<feature type="transmembrane region" description="Helical" evidence="24">
    <location>
        <begin position="684"/>
        <end position="701"/>
    </location>
</feature>
<dbReference type="GO" id="GO:0048787">
    <property type="term" value="C:presynaptic active zone membrane"/>
    <property type="evidence" value="ECO:0007669"/>
    <property type="project" value="TreeGrafter"/>
</dbReference>
<evidence type="ECO:0000256" key="2">
    <source>
        <dbReference type="ARBA" id="ARBA00004279"/>
    </source>
</evidence>
<evidence type="ECO:0000313" key="27">
    <source>
        <dbReference type="Ensembl" id="ENSACUP00000022368.1"/>
    </source>
</evidence>
<evidence type="ECO:0000256" key="6">
    <source>
        <dbReference type="ARBA" id="ARBA00022729"/>
    </source>
</evidence>
<dbReference type="Ensembl" id="ENSACUT00000023840.1">
    <property type="protein sequence ID" value="ENSACUP00000022368.1"/>
    <property type="gene ID" value="ENSACUG00000014930.1"/>
</dbReference>
<dbReference type="Gene3D" id="2.60.40.10">
    <property type="entry name" value="Immunoglobulins"/>
    <property type="match status" value="2"/>
</dbReference>
<feature type="domain" description="Ig-like" evidence="25">
    <location>
        <begin position="294"/>
        <end position="382"/>
    </location>
</feature>
<proteinExistence type="inferred from homology"/>
<dbReference type="InterPro" id="IPR000483">
    <property type="entry name" value="Cys-rich_flank_reg_C"/>
</dbReference>
<dbReference type="Pfam" id="PF13855">
    <property type="entry name" value="LRR_8"/>
    <property type="match status" value="2"/>
</dbReference>
<dbReference type="InterPro" id="IPR036179">
    <property type="entry name" value="Ig-like_dom_sf"/>
</dbReference>
<feature type="transmembrane region" description="Helical" evidence="24">
    <location>
        <begin position="660"/>
        <end position="678"/>
    </location>
</feature>
<evidence type="ECO:0000256" key="24">
    <source>
        <dbReference type="SAM" id="Phobius"/>
    </source>
</evidence>